<keyword evidence="2" id="KW-1185">Reference proteome</keyword>
<name>A0ABW4ZK56_9SPHI</name>
<gene>
    <name evidence="1" type="ORF">ACFSJU_07605</name>
</gene>
<organism evidence="1 2">
    <name type="scientific">Paradesertivirga mongoliensis</name>
    <dbReference type="NCBI Taxonomy" id="2100740"/>
    <lineage>
        <taxon>Bacteria</taxon>
        <taxon>Pseudomonadati</taxon>
        <taxon>Bacteroidota</taxon>
        <taxon>Sphingobacteriia</taxon>
        <taxon>Sphingobacteriales</taxon>
        <taxon>Sphingobacteriaceae</taxon>
        <taxon>Paradesertivirga</taxon>
    </lineage>
</organism>
<protein>
    <recommendedName>
        <fullName evidence="3">YD repeat-containing protein</fullName>
    </recommendedName>
</protein>
<dbReference type="RefSeq" id="WP_255903982.1">
    <property type="nucleotide sequence ID" value="NZ_JAFMZO010000003.1"/>
</dbReference>
<evidence type="ECO:0000313" key="1">
    <source>
        <dbReference type="EMBL" id="MFD2162254.1"/>
    </source>
</evidence>
<evidence type="ECO:0000313" key="2">
    <source>
        <dbReference type="Proteomes" id="UP001597387"/>
    </source>
</evidence>
<dbReference type="Proteomes" id="UP001597387">
    <property type="component" value="Unassembled WGS sequence"/>
</dbReference>
<comment type="caution">
    <text evidence="1">The sequence shown here is derived from an EMBL/GenBank/DDBJ whole genome shotgun (WGS) entry which is preliminary data.</text>
</comment>
<reference evidence="2" key="1">
    <citation type="journal article" date="2019" name="Int. J. Syst. Evol. Microbiol.">
        <title>The Global Catalogue of Microorganisms (GCM) 10K type strain sequencing project: providing services to taxonomists for standard genome sequencing and annotation.</title>
        <authorList>
            <consortium name="The Broad Institute Genomics Platform"/>
            <consortium name="The Broad Institute Genome Sequencing Center for Infectious Disease"/>
            <person name="Wu L."/>
            <person name="Ma J."/>
        </authorList>
    </citation>
    <scope>NUCLEOTIDE SEQUENCE [LARGE SCALE GENOMIC DNA]</scope>
    <source>
        <strain evidence="2">KCTC 42217</strain>
    </source>
</reference>
<proteinExistence type="predicted"/>
<dbReference type="EMBL" id="JBHUHZ010000001">
    <property type="protein sequence ID" value="MFD2162254.1"/>
    <property type="molecule type" value="Genomic_DNA"/>
</dbReference>
<evidence type="ECO:0008006" key="3">
    <source>
        <dbReference type="Google" id="ProtNLM"/>
    </source>
</evidence>
<sequence length="1120" mass="127967">MIFSIFMFPIQINRLAPAGRSIKRVTERIKKVVLQLSFLLFSLHATSQDRLPSQIPPSPLTMQMQKYGDFPVSHFTGVPDIKVPIYTIQEGDINVPIYLSFHASGLNLDDNRGLIGPGWTLHTGGLVSRAINGLPDEYSEYGYGFHVPADFTYNYDTRYLEMKDTYHNTLNDHEFDIHSYNVLGRSGKYIPSAYDPNLNGLFVLQKDNFNVNTGTDENGLMYVFGGTGYEEYTTYYHSRLEWDFNTVSTWHLKNIRSSRHPGRTVDYQYQDGPQYMVGELSWQYTLDDFYYFDSWIGSPDGWDVSEILPHSRPKANSYIGTSFGRTFSTRVPQKITFSGGYLLFFLNSAKYLDRIEIYNNKNELLRKVELQATEPTPIPHYFSSRILNHIVFKDANNIEQERYSFTYYNAQTNFSLSKDHWGFYNGRTRDGNGNLIGIPNFFTSYLDVNLSHPYQMIYTAGGTADRQADASQAVSMMLQRITYPTKGYTEFIYEGHEDAAGRPAGGVRIKNIVSYTAQNEVASQKNYVYGPGACEYYPTAELYVQHSEVIVGEVPGRRTAISAFSPINLSPKGSSVAYSSVTEYDGDKTTIFQYDTGDAYTYERLDNPSHSSIPGESNPQFKLFQNNYKPWTYGTLIAKHTLSPGYERREFYNYQDSLLHTIRDLVMNQRIFPYWTPNFHGLTANQRFLEEDIHSRYGLYAFANRYHHSGLKRQIGTSITEKWSNGRELTTTEEYEYGSTAYPLQKTAMTTTDSKGRLIRTTYKYPYDYPSDPAYQELTLQNRISTPVEETSTNQTLSKEIKKINRDYALINTPIQAQLSAIRASVGGSTPETEVTADRYDSRGHILEQTEKGGLKTSYIYGYGQLYPVAKIVGADYNTAISLVNQAFLDDGSNTESAIRSHLSSLRGGLPSAQISTYTYKIGLGMSSETDPRGQTSYYEYDNFQRLARIKDHNGNILKEYCYNYAGQQTTCYSIGIPLVINTGGGGTQTIYARAEYQDRTGDYGYIGEFYHSYWWADLYFRFYSDAACTQPYTLTSNLDVHYTNEMGYYYNGGSSPSTFSSSIQVPSGTNSFYFGNVETSYYEEYAWDDDWGYLYDQYTYYVYITSNTGYQSESTINHY</sequence>
<accession>A0ABW4ZK56</accession>